<dbReference type="InterPro" id="IPR000340">
    <property type="entry name" value="Dual-sp_phosphatase_cat-dom"/>
</dbReference>
<dbReference type="PANTHER" id="PTHR45682">
    <property type="entry name" value="AGAP008228-PA"/>
    <property type="match status" value="1"/>
</dbReference>
<dbReference type="Proteomes" id="UP000318571">
    <property type="component" value="Chromosome 9"/>
</dbReference>
<dbReference type="InterPro" id="IPR020422">
    <property type="entry name" value="TYR_PHOSPHATASE_DUAL_dom"/>
</dbReference>
<dbReference type="EMBL" id="VCGU01000009">
    <property type="protein sequence ID" value="TRY71164.1"/>
    <property type="molecule type" value="Genomic_DNA"/>
</dbReference>
<dbReference type="SMART" id="SM00195">
    <property type="entry name" value="DSPc"/>
    <property type="match status" value="1"/>
</dbReference>
<gene>
    <name evidence="3" type="ORF">TCAL_15050</name>
</gene>
<dbReference type="Pfam" id="PF00782">
    <property type="entry name" value="DSPc"/>
    <property type="match status" value="1"/>
</dbReference>
<evidence type="ECO:0000259" key="2">
    <source>
        <dbReference type="SMART" id="SM00195"/>
    </source>
</evidence>
<proteinExistence type="predicted"/>
<dbReference type="GO" id="GO:0005737">
    <property type="term" value="C:cytoplasm"/>
    <property type="evidence" value="ECO:0007669"/>
    <property type="project" value="TreeGrafter"/>
</dbReference>
<keyword evidence="4" id="KW-1185">Reference proteome</keyword>
<dbReference type="STRING" id="6832.A0A553P0E3"/>
<sequence length="117" mass="12920">MCIHILKDLGIGAVLNTAQGNMTDWSYVNTKASYYQNTGIQFLGIPAIDLKHYPINTHFKETCDFIESVLKKKGRVLVHCVQGISSKRFIGPNEGFTEQLIELNDQVHGGAKGSPKA</sequence>
<dbReference type="SUPFAM" id="SSF52799">
    <property type="entry name" value="(Phosphotyrosine protein) phosphatases II"/>
    <property type="match status" value="1"/>
</dbReference>
<evidence type="ECO:0000313" key="3">
    <source>
        <dbReference type="EMBL" id="TRY71164.1"/>
    </source>
</evidence>
<dbReference type="InterPro" id="IPR029021">
    <property type="entry name" value="Prot-tyrosine_phosphatase-like"/>
</dbReference>
<protein>
    <recommendedName>
        <fullName evidence="2">Tyrosine-protein phosphatase domain-containing protein</fullName>
    </recommendedName>
</protein>
<dbReference type="PANTHER" id="PTHR45682:SF1">
    <property type="entry name" value="DUAL SPECIFICITY PROTEIN PHOSPHATASE 3"/>
    <property type="match status" value="1"/>
</dbReference>
<feature type="active site" description="Phosphocysteine intermediate" evidence="1">
    <location>
        <position position="80"/>
    </location>
</feature>
<organism evidence="3 4">
    <name type="scientific">Tigriopus californicus</name>
    <name type="common">Marine copepod</name>
    <dbReference type="NCBI Taxonomy" id="6832"/>
    <lineage>
        <taxon>Eukaryota</taxon>
        <taxon>Metazoa</taxon>
        <taxon>Ecdysozoa</taxon>
        <taxon>Arthropoda</taxon>
        <taxon>Crustacea</taxon>
        <taxon>Multicrustacea</taxon>
        <taxon>Hexanauplia</taxon>
        <taxon>Copepoda</taxon>
        <taxon>Harpacticoida</taxon>
        <taxon>Harpacticidae</taxon>
        <taxon>Tigriopus</taxon>
    </lineage>
</organism>
<evidence type="ECO:0000256" key="1">
    <source>
        <dbReference type="PIRSR" id="PIRSR620405-1"/>
    </source>
</evidence>
<dbReference type="InterPro" id="IPR020405">
    <property type="entry name" value="Atypical_DUSP_subfamA"/>
</dbReference>
<dbReference type="OMA" id="TCDFIES"/>
<dbReference type="GO" id="GO:0043409">
    <property type="term" value="P:negative regulation of MAPK cascade"/>
    <property type="evidence" value="ECO:0007669"/>
    <property type="project" value="TreeGrafter"/>
</dbReference>
<name>A0A553P0E3_TIGCA</name>
<feature type="domain" description="Tyrosine-protein phosphatase" evidence="2">
    <location>
        <begin position="2"/>
        <end position="106"/>
    </location>
</feature>
<reference evidence="3 4" key="1">
    <citation type="journal article" date="2018" name="Nat. Ecol. Evol.">
        <title>Genomic signatures of mitonuclear coevolution across populations of Tigriopus californicus.</title>
        <authorList>
            <person name="Barreto F.S."/>
            <person name="Watson E.T."/>
            <person name="Lima T.G."/>
            <person name="Willett C.S."/>
            <person name="Edmands S."/>
            <person name="Li W."/>
            <person name="Burton R.S."/>
        </authorList>
    </citation>
    <scope>NUCLEOTIDE SEQUENCE [LARGE SCALE GENOMIC DNA]</scope>
    <source>
        <strain evidence="3 4">San Diego</strain>
    </source>
</reference>
<accession>A0A553P0E3</accession>
<comment type="caution">
    <text evidence="3">The sequence shown here is derived from an EMBL/GenBank/DDBJ whole genome shotgun (WGS) entry which is preliminary data.</text>
</comment>
<dbReference type="GO" id="GO:0008138">
    <property type="term" value="F:protein tyrosine/serine/threonine phosphatase activity"/>
    <property type="evidence" value="ECO:0007669"/>
    <property type="project" value="InterPro"/>
</dbReference>
<dbReference type="Gene3D" id="3.90.190.10">
    <property type="entry name" value="Protein tyrosine phosphatase superfamily"/>
    <property type="match status" value="1"/>
</dbReference>
<dbReference type="GO" id="GO:0033549">
    <property type="term" value="F:MAP kinase phosphatase activity"/>
    <property type="evidence" value="ECO:0007669"/>
    <property type="project" value="TreeGrafter"/>
</dbReference>
<evidence type="ECO:0000313" key="4">
    <source>
        <dbReference type="Proteomes" id="UP000318571"/>
    </source>
</evidence>
<dbReference type="AlphaFoldDB" id="A0A553P0E3"/>